<proteinExistence type="predicted"/>
<dbReference type="InterPro" id="IPR008974">
    <property type="entry name" value="TRAF-like"/>
</dbReference>
<dbReference type="SUPFAM" id="SSF49599">
    <property type="entry name" value="TRAF domain-like"/>
    <property type="match status" value="1"/>
</dbReference>
<accession>A0A0A9EYP3</accession>
<dbReference type="EMBL" id="GBRH01196778">
    <property type="protein sequence ID" value="JAE01118.1"/>
    <property type="molecule type" value="Transcribed_RNA"/>
</dbReference>
<dbReference type="Gene3D" id="2.60.210.10">
    <property type="entry name" value="Apoptosis, Tumor Necrosis Factor Receptor Associated Protein 2, Chain A"/>
    <property type="match status" value="1"/>
</dbReference>
<dbReference type="CDD" id="cd00121">
    <property type="entry name" value="MATH"/>
    <property type="match status" value="1"/>
</dbReference>
<sequence length="183" mass="20852">MIPLSALKKESSGFFVNNSCVFGVEFIKVVTAKAKTTSETLFVQKMNPFNEAKTYTWDIEDFSALKNLDYSPEFEVGGCKWLICMSQSHDRNHLSLYLKMKKPNDLPKDSANLVELTLCIKDQENGKHRKETGRFQASNNSPSWGWKKFISLEEFKDASKGYMIKNKCRVEAELAILGSSKME</sequence>
<dbReference type="Pfam" id="PF22486">
    <property type="entry name" value="MATH_2"/>
    <property type="match status" value="1"/>
</dbReference>
<dbReference type="PROSITE" id="PS50144">
    <property type="entry name" value="MATH"/>
    <property type="match status" value="1"/>
</dbReference>
<evidence type="ECO:0000259" key="1">
    <source>
        <dbReference type="PROSITE" id="PS50144"/>
    </source>
</evidence>
<dbReference type="SMART" id="SM00061">
    <property type="entry name" value="MATH"/>
    <property type="match status" value="1"/>
</dbReference>
<name>A0A0A9EYP3_ARUDO</name>
<evidence type="ECO:0000313" key="2">
    <source>
        <dbReference type="EMBL" id="JAE01118.1"/>
    </source>
</evidence>
<feature type="domain" description="MATH" evidence="1">
    <location>
        <begin position="52"/>
        <end position="174"/>
    </location>
</feature>
<protein>
    <recommendedName>
        <fullName evidence="1">MATH domain-containing protein</fullName>
    </recommendedName>
</protein>
<dbReference type="AlphaFoldDB" id="A0A0A9EYP3"/>
<dbReference type="InterPro" id="IPR002083">
    <property type="entry name" value="MATH/TRAF_dom"/>
</dbReference>
<dbReference type="PANTHER" id="PTHR46162:SF32">
    <property type="entry name" value="MATH DOMAIN-CONTAINING PROTEIN"/>
    <property type="match status" value="1"/>
</dbReference>
<dbReference type="PANTHER" id="PTHR46162">
    <property type="entry name" value="TRAF-LIKE FAMILY PROTEIN"/>
    <property type="match status" value="1"/>
</dbReference>
<organism evidence="2">
    <name type="scientific">Arundo donax</name>
    <name type="common">Giant reed</name>
    <name type="synonym">Donax arundinaceus</name>
    <dbReference type="NCBI Taxonomy" id="35708"/>
    <lineage>
        <taxon>Eukaryota</taxon>
        <taxon>Viridiplantae</taxon>
        <taxon>Streptophyta</taxon>
        <taxon>Embryophyta</taxon>
        <taxon>Tracheophyta</taxon>
        <taxon>Spermatophyta</taxon>
        <taxon>Magnoliopsida</taxon>
        <taxon>Liliopsida</taxon>
        <taxon>Poales</taxon>
        <taxon>Poaceae</taxon>
        <taxon>PACMAD clade</taxon>
        <taxon>Arundinoideae</taxon>
        <taxon>Arundineae</taxon>
        <taxon>Arundo</taxon>
    </lineage>
</organism>
<reference evidence="2" key="2">
    <citation type="journal article" date="2015" name="Data Brief">
        <title>Shoot transcriptome of the giant reed, Arundo donax.</title>
        <authorList>
            <person name="Barrero R.A."/>
            <person name="Guerrero F.D."/>
            <person name="Moolhuijzen P."/>
            <person name="Goolsby J.A."/>
            <person name="Tidwell J."/>
            <person name="Bellgard S.E."/>
            <person name="Bellgard M.I."/>
        </authorList>
    </citation>
    <scope>NUCLEOTIDE SEQUENCE</scope>
    <source>
        <tissue evidence="2">Shoot tissue taken approximately 20 cm above the soil surface</tissue>
    </source>
</reference>
<reference evidence="2" key="1">
    <citation type="submission" date="2014-09" db="EMBL/GenBank/DDBJ databases">
        <authorList>
            <person name="Magalhaes I.L.F."/>
            <person name="Oliveira U."/>
            <person name="Santos F.R."/>
            <person name="Vidigal T.H.D.A."/>
            <person name="Brescovit A.D."/>
            <person name="Santos A.J."/>
        </authorList>
    </citation>
    <scope>NUCLEOTIDE SEQUENCE</scope>
    <source>
        <tissue evidence="2">Shoot tissue taken approximately 20 cm above the soil surface</tissue>
    </source>
</reference>